<proteinExistence type="predicted"/>
<evidence type="ECO:0000313" key="1">
    <source>
        <dbReference type="EMBL" id="QHT37207.1"/>
    </source>
</evidence>
<dbReference type="SUPFAM" id="SSF51905">
    <property type="entry name" value="FAD/NAD(P)-binding domain"/>
    <property type="match status" value="1"/>
</dbReference>
<organism evidence="1">
    <name type="scientific">viral metagenome</name>
    <dbReference type="NCBI Taxonomy" id="1070528"/>
    <lineage>
        <taxon>unclassified sequences</taxon>
        <taxon>metagenomes</taxon>
        <taxon>organismal metagenomes</taxon>
    </lineage>
</organism>
<name>A0A6C0F5U7_9ZZZZ</name>
<dbReference type="AlphaFoldDB" id="A0A6C0F5U7"/>
<protein>
    <recommendedName>
        <fullName evidence="2">FAD dependent oxidoreductase domain-containing protein</fullName>
    </recommendedName>
</protein>
<evidence type="ECO:0008006" key="2">
    <source>
        <dbReference type="Google" id="ProtNLM"/>
    </source>
</evidence>
<accession>A0A6C0F5U7</accession>
<sequence>MRYKVGIAIGGSIGGLTAAIRLREMYEIVYCISGFDEYKEASNNGKTRGLRTVNLEEELEEMVLEGWKYWRDIGVRGDIISGEITHKFHEEVEYMFSKNHKELLRILDDMSPCKTFRSSAQIDEYTVVEGTGIYKIKEIVKNLKKIAKNCGVIMVKGHVNGIMVNKKSANVEYYDESMIERSIICDRCIMCIGNSSKYVETNMRYKKPISVWNEFSYYKLLKRRNNQKGYWTWGSVDYNTGEIYKNRLGFYVMLEEEDVLKVASDTSFIKKGIEWGNMVDYRKQKDEFVRKEMKLEYSDIKYDECYYAIAPFVQTEGNVSVIHGGGYGYCVAGMVLRAISGGYIPENKHYEMQKREIERHDLALYDITSIHKPIPKDECKFGSNCTRCNLHKYDINYQDHCDCSCQKDHNIEHIEQEQMIQSKL</sequence>
<dbReference type="InterPro" id="IPR036188">
    <property type="entry name" value="FAD/NAD-bd_sf"/>
</dbReference>
<reference evidence="1" key="1">
    <citation type="journal article" date="2020" name="Nature">
        <title>Giant virus diversity and host interactions through global metagenomics.</title>
        <authorList>
            <person name="Schulz F."/>
            <person name="Roux S."/>
            <person name="Paez-Espino D."/>
            <person name="Jungbluth S."/>
            <person name="Walsh D.A."/>
            <person name="Denef V.J."/>
            <person name="McMahon K.D."/>
            <person name="Konstantinidis K.T."/>
            <person name="Eloe-Fadrosh E.A."/>
            <person name="Kyrpides N.C."/>
            <person name="Woyke T."/>
        </authorList>
    </citation>
    <scope>NUCLEOTIDE SEQUENCE</scope>
    <source>
        <strain evidence="1">GVMAG-S-ERX555967-131</strain>
    </source>
</reference>
<dbReference type="EMBL" id="MN738790">
    <property type="protein sequence ID" value="QHT37207.1"/>
    <property type="molecule type" value="Genomic_DNA"/>
</dbReference>